<name>A0A1H9GP40_9GAMM</name>
<evidence type="ECO:0000256" key="2">
    <source>
        <dbReference type="SAM" id="SignalP"/>
    </source>
</evidence>
<organism evidence="3 4">
    <name type="scientific">Solimonas aquatica</name>
    <dbReference type="NCBI Taxonomy" id="489703"/>
    <lineage>
        <taxon>Bacteria</taxon>
        <taxon>Pseudomonadati</taxon>
        <taxon>Pseudomonadota</taxon>
        <taxon>Gammaproteobacteria</taxon>
        <taxon>Nevskiales</taxon>
        <taxon>Nevskiaceae</taxon>
        <taxon>Solimonas</taxon>
    </lineage>
</organism>
<keyword evidence="1" id="KW-0472">Membrane</keyword>
<evidence type="ECO:0000256" key="1">
    <source>
        <dbReference type="SAM" id="Phobius"/>
    </source>
</evidence>
<evidence type="ECO:0000313" key="4">
    <source>
        <dbReference type="Proteomes" id="UP000199233"/>
    </source>
</evidence>
<accession>A0A1H9GP40</accession>
<keyword evidence="2" id="KW-0732">Signal</keyword>
<keyword evidence="1" id="KW-1133">Transmembrane helix</keyword>
<sequence>MRFRSPFFFSLLLLAALHGRPVCAEPASPPADAPPAPVYLIPEQDARRAVVAQTRAREEEREAVQTRIQGTLGAMRHMGWVTLSALAMLFGSAVLGVVLALGRNLYQKRRGT</sequence>
<feature type="transmembrane region" description="Helical" evidence="1">
    <location>
        <begin position="80"/>
        <end position="101"/>
    </location>
</feature>
<dbReference type="RefSeq" id="WP_093285505.1">
    <property type="nucleotide sequence ID" value="NZ_FOFS01000007.1"/>
</dbReference>
<proteinExistence type="predicted"/>
<reference evidence="3 4" key="1">
    <citation type="submission" date="2016-10" db="EMBL/GenBank/DDBJ databases">
        <authorList>
            <person name="de Groot N.N."/>
        </authorList>
    </citation>
    <scope>NUCLEOTIDE SEQUENCE [LARGE SCALE GENOMIC DNA]</scope>
    <source>
        <strain evidence="3 4">DSM 25927</strain>
    </source>
</reference>
<dbReference type="EMBL" id="FOFS01000007">
    <property type="protein sequence ID" value="SEQ51803.1"/>
    <property type="molecule type" value="Genomic_DNA"/>
</dbReference>
<feature type="chain" id="PRO_5011548591" evidence="2">
    <location>
        <begin position="25"/>
        <end position="112"/>
    </location>
</feature>
<dbReference type="Proteomes" id="UP000199233">
    <property type="component" value="Unassembled WGS sequence"/>
</dbReference>
<keyword evidence="1" id="KW-0812">Transmembrane</keyword>
<keyword evidence="4" id="KW-1185">Reference proteome</keyword>
<dbReference type="AlphaFoldDB" id="A0A1H9GP40"/>
<evidence type="ECO:0000313" key="3">
    <source>
        <dbReference type="EMBL" id="SEQ51803.1"/>
    </source>
</evidence>
<gene>
    <name evidence="3" type="ORF">SAMN04488038_107150</name>
</gene>
<feature type="signal peptide" evidence="2">
    <location>
        <begin position="1"/>
        <end position="24"/>
    </location>
</feature>
<protein>
    <submittedName>
        <fullName evidence="3">Uncharacterized protein</fullName>
    </submittedName>
</protein>